<feature type="transmembrane region" description="Helical" evidence="1">
    <location>
        <begin position="147"/>
        <end position="166"/>
    </location>
</feature>
<feature type="transmembrane region" description="Helical" evidence="1">
    <location>
        <begin position="247"/>
        <end position="264"/>
    </location>
</feature>
<comment type="caution">
    <text evidence="3">The sequence shown here is derived from an EMBL/GenBank/DDBJ whole genome shotgun (WGS) entry which is preliminary data.</text>
</comment>
<name>A0A0V8QA14_9FIRM</name>
<keyword evidence="1" id="KW-1133">Transmembrane helix</keyword>
<dbReference type="PANTHER" id="PTHR39430:SF1">
    <property type="entry name" value="PROTEASE"/>
    <property type="match status" value="1"/>
</dbReference>
<dbReference type="GO" id="GO:0080120">
    <property type="term" value="P:CAAX-box protein maturation"/>
    <property type="evidence" value="ECO:0007669"/>
    <property type="project" value="UniProtKB-ARBA"/>
</dbReference>
<protein>
    <recommendedName>
        <fullName evidence="2">CAAX prenyl protease 2/Lysostaphin resistance protein A-like domain-containing protein</fullName>
    </recommendedName>
</protein>
<dbReference type="GO" id="GO:0004175">
    <property type="term" value="F:endopeptidase activity"/>
    <property type="evidence" value="ECO:0007669"/>
    <property type="project" value="UniProtKB-ARBA"/>
</dbReference>
<dbReference type="EMBL" id="LNAM01000221">
    <property type="protein sequence ID" value="KSV57425.1"/>
    <property type="molecule type" value="Genomic_DNA"/>
</dbReference>
<feature type="domain" description="CAAX prenyl protease 2/Lysostaphin resistance protein A-like" evidence="2">
    <location>
        <begin position="115"/>
        <end position="208"/>
    </location>
</feature>
<dbReference type="PANTHER" id="PTHR39430">
    <property type="entry name" value="MEMBRANE-ASSOCIATED PROTEASE-RELATED"/>
    <property type="match status" value="1"/>
</dbReference>
<keyword evidence="1" id="KW-0812">Transmembrane</keyword>
<dbReference type="Proteomes" id="UP000054874">
    <property type="component" value="Unassembled WGS sequence"/>
</dbReference>
<gene>
    <name evidence="3" type="ORF">ASU35_16310</name>
</gene>
<evidence type="ECO:0000256" key="1">
    <source>
        <dbReference type="SAM" id="Phobius"/>
    </source>
</evidence>
<dbReference type="RefSeq" id="WP_058354340.1">
    <property type="nucleotide sequence ID" value="NZ_CABMMD010000221.1"/>
</dbReference>
<feature type="transmembrane region" description="Helical" evidence="1">
    <location>
        <begin position="116"/>
        <end position="135"/>
    </location>
</feature>
<accession>A0A0V8QA14</accession>
<proteinExistence type="predicted"/>
<evidence type="ECO:0000313" key="3">
    <source>
        <dbReference type="EMBL" id="KSV57425.1"/>
    </source>
</evidence>
<sequence length="270" mass="30059">MLPNSLAVILSVNLIMVFVIEIIKIAFFRGSLIEEDIAMLIQLYGSIIGIGLVILYCYGIEKRKLACMGIIRSSFFQQYMKGILVGGFLISVIVLIGELLGIFVFDKINQNLNIKIILLFFFGFLLQGFYEELVFRGFLMISIIKKSTIFVAVMINSLLFGLTHGFNDGIHVLGLLNLILFGIFESIYLLKNGNIWGVSAIHSMWNFMQGSIYGFNVSGMAQSQSLLTFKIKNCEIFSGGTFGLEGSLLTTIVLASGILIAALYKNRMHE</sequence>
<organism evidence="3 4">
    <name type="scientific">Acetivibrio ethanolgignens</name>
    <dbReference type="NCBI Taxonomy" id="290052"/>
    <lineage>
        <taxon>Bacteria</taxon>
        <taxon>Bacillati</taxon>
        <taxon>Bacillota</taxon>
        <taxon>Clostridia</taxon>
        <taxon>Eubacteriales</taxon>
        <taxon>Oscillospiraceae</taxon>
        <taxon>Acetivibrio</taxon>
    </lineage>
</organism>
<keyword evidence="1" id="KW-0472">Membrane</keyword>
<feature type="transmembrane region" description="Helical" evidence="1">
    <location>
        <begin position="39"/>
        <end position="58"/>
    </location>
</feature>
<keyword evidence="4" id="KW-1185">Reference proteome</keyword>
<feature type="transmembrane region" description="Helical" evidence="1">
    <location>
        <begin position="79"/>
        <end position="104"/>
    </location>
</feature>
<feature type="transmembrane region" description="Helical" evidence="1">
    <location>
        <begin position="172"/>
        <end position="190"/>
    </location>
</feature>
<evidence type="ECO:0000313" key="4">
    <source>
        <dbReference type="Proteomes" id="UP000054874"/>
    </source>
</evidence>
<dbReference type="OrthoDB" id="324900at2"/>
<reference evidence="3 4" key="1">
    <citation type="submission" date="2015-11" db="EMBL/GenBank/DDBJ databases">
        <title>Butyribacter intestini gen. nov., sp. nov., a butyric acid-producing bacterium of the family Lachnospiraceae isolated from the human faeces.</title>
        <authorList>
            <person name="Zou Y."/>
            <person name="Xue W."/>
            <person name="Luo G."/>
            <person name="Lv M."/>
        </authorList>
    </citation>
    <scope>NUCLEOTIDE SEQUENCE [LARGE SCALE GENOMIC DNA]</scope>
    <source>
        <strain evidence="3 4">ACET-33324</strain>
    </source>
</reference>
<dbReference type="AlphaFoldDB" id="A0A0V8QA14"/>
<feature type="transmembrane region" description="Helical" evidence="1">
    <location>
        <begin position="7"/>
        <end position="27"/>
    </location>
</feature>
<dbReference type="STRING" id="290052.ASU35_16310"/>
<evidence type="ECO:0000259" key="2">
    <source>
        <dbReference type="Pfam" id="PF02517"/>
    </source>
</evidence>
<dbReference type="Pfam" id="PF02517">
    <property type="entry name" value="Rce1-like"/>
    <property type="match status" value="1"/>
</dbReference>
<dbReference type="InterPro" id="IPR003675">
    <property type="entry name" value="Rce1/LyrA-like_dom"/>
</dbReference>